<accession>A0A1I6Q4V7</accession>
<dbReference type="STRING" id="871741.SAMN05192570_1577"/>
<evidence type="ECO:0000259" key="1">
    <source>
        <dbReference type="Pfam" id="PF08242"/>
    </source>
</evidence>
<dbReference type="AlphaFoldDB" id="A0A1I6Q4V7"/>
<evidence type="ECO:0000313" key="3">
    <source>
        <dbReference type="Proteomes" id="UP000198788"/>
    </source>
</evidence>
<dbReference type="RefSeq" id="WP_092308498.1">
    <property type="nucleotide sequence ID" value="NZ_FOZV01000002.1"/>
</dbReference>
<reference evidence="3" key="1">
    <citation type="submission" date="2016-10" db="EMBL/GenBank/DDBJ databases">
        <authorList>
            <person name="Varghese N."/>
            <person name="Submissions S."/>
        </authorList>
    </citation>
    <scope>NUCLEOTIDE SEQUENCE [LARGE SCALE GENOMIC DNA]</scope>
    <source>
        <strain evidence="3">CGMCC 1.10683</strain>
    </source>
</reference>
<organism evidence="2 3">
    <name type="scientific">Brevundimonas viscosa</name>
    <dbReference type="NCBI Taxonomy" id="871741"/>
    <lineage>
        <taxon>Bacteria</taxon>
        <taxon>Pseudomonadati</taxon>
        <taxon>Pseudomonadota</taxon>
        <taxon>Alphaproteobacteria</taxon>
        <taxon>Caulobacterales</taxon>
        <taxon>Caulobacteraceae</taxon>
        <taxon>Brevundimonas</taxon>
    </lineage>
</organism>
<dbReference type="EMBL" id="FOZV01000002">
    <property type="protein sequence ID" value="SFS47511.1"/>
    <property type="molecule type" value="Genomic_DNA"/>
</dbReference>
<dbReference type="SUPFAM" id="SSF53335">
    <property type="entry name" value="S-adenosyl-L-methionine-dependent methyltransferases"/>
    <property type="match status" value="1"/>
</dbReference>
<keyword evidence="3" id="KW-1185">Reference proteome</keyword>
<dbReference type="OrthoDB" id="5517736at2"/>
<dbReference type="InterPro" id="IPR013217">
    <property type="entry name" value="Methyltransf_12"/>
</dbReference>
<gene>
    <name evidence="2" type="ORF">SAMN05192570_1577</name>
</gene>
<evidence type="ECO:0000313" key="2">
    <source>
        <dbReference type="EMBL" id="SFS47511.1"/>
    </source>
</evidence>
<proteinExistence type="predicted"/>
<sequence length="233" mass="25665">MGERPARLPLEAYPAHRAFVGQPQRYDVAGASQFALLFLLGLREHHRLLDFGCGSLRLGRLAIPYLQPDRYFGIEPEPGLVEAGFAHELGEDARALKRPRFDANRDWRLDVFGEQFDFIVAQSIFSHTGEQPAARALAAFAGSLAPGGLIVSNWLLGPESAGPPAATTDWVYPGFVEFTPARVAALAVQAGLQIRACPWPHPALHWFVMARKESDLPSRSQMAALQVGMPRWD</sequence>
<dbReference type="InterPro" id="IPR029063">
    <property type="entry name" value="SAM-dependent_MTases_sf"/>
</dbReference>
<dbReference type="Gene3D" id="3.40.50.150">
    <property type="entry name" value="Vaccinia Virus protein VP39"/>
    <property type="match status" value="1"/>
</dbReference>
<dbReference type="Proteomes" id="UP000198788">
    <property type="component" value="Unassembled WGS sequence"/>
</dbReference>
<name>A0A1I6Q4V7_9CAUL</name>
<dbReference type="Pfam" id="PF08242">
    <property type="entry name" value="Methyltransf_12"/>
    <property type="match status" value="1"/>
</dbReference>
<protein>
    <submittedName>
        <fullName evidence="2">Cyclopropane fatty-acyl-phospholipid synthase</fullName>
    </submittedName>
</protein>
<feature type="domain" description="Methyltransferase type 12" evidence="1">
    <location>
        <begin position="49"/>
        <end position="150"/>
    </location>
</feature>